<dbReference type="InterPro" id="IPR003594">
    <property type="entry name" value="HATPase_dom"/>
</dbReference>
<reference evidence="14 15" key="1">
    <citation type="submission" date="2019-06" db="EMBL/GenBank/DDBJ databases">
        <title>Sequencing the genomes of 1000 actinobacteria strains.</title>
        <authorList>
            <person name="Klenk H.-P."/>
        </authorList>
    </citation>
    <scope>NUCLEOTIDE SEQUENCE [LARGE SCALE GENOMIC DNA]</scope>
    <source>
        <strain evidence="14 15">DSM 44826</strain>
    </source>
</reference>
<dbReference type="InterPro" id="IPR011712">
    <property type="entry name" value="Sig_transdc_His_kin_sub3_dim/P"/>
</dbReference>
<sequence>MVIRTTAKSVTAKSPATPGAWSRESGRAAVSGLALGGLALVGAVGLGAPAALVLDNALRTGDPGQDSYRLWLLTLLTLLPAIAVGVRWLAGRHTWASGFLAVAPAATGVAAVLSYDSRPPGTNHGIIWLALPMLLNSLIVARWVAECTRRVAGDVLGVPIATPYRTPAHGGSASGDRSVAVDGSAAGRWRRILRWAEWLLNDPATWRDVLWAALNACVGWGALLALAFAVNHLRSRVFGLRVWPILLVVLGAAALWSRFGWPLLRRYARFAGKVLGPTKGAELSVRVTHLARSRADTIDSGAAEMRRIERDLHDGAQARLVALGMTLTAAEQLFESSPEAARALLTEAKDSSVRALSELRSLVRGIHPPVLADRGLADAVYALALDLPLRISFSGELTERPPAPVESAAFFAVSELLANSTKHAAATDVWIELGHTDGMLRIVVTDNGRGGADPDRGTGLRGVERRLAAFDGVLAISSPTGGPTIATLEIPCG</sequence>
<feature type="transmembrane region" description="Helical" evidence="10">
    <location>
        <begin position="70"/>
        <end position="89"/>
    </location>
</feature>
<dbReference type="PANTHER" id="PTHR24421">
    <property type="entry name" value="NITRATE/NITRITE SENSOR PROTEIN NARX-RELATED"/>
    <property type="match status" value="1"/>
</dbReference>
<feature type="transmembrane region" description="Helical" evidence="10">
    <location>
        <begin position="242"/>
        <end position="261"/>
    </location>
</feature>
<gene>
    <name evidence="14" type="ORF">FHX73_112883</name>
</gene>
<keyword evidence="5" id="KW-0547">Nucleotide-binding</keyword>
<dbReference type="CDD" id="cd16917">
    <property type="entry name" value="HATPase_UhpB-NarQ-NarX-like"/>
    <property type="match status" value="1"/>
</dbReference>
<keyword evidence="8" id="KW-0902">Two-component regulatory system</keyword>
<feature type="compositionally biased region" description="Polar residues" evidence="9">
    <location>
        <begin position="1"/>
        <end position="14"/>
    </location>
</feature>
<organism evidence="14 15">
    <name type="scientific">Kitasatospora viridis</name>
    <dbReference type="NCBI Taxonomy" id="281105"/>
    <lineage>
        <taxon>Bacteria</taxon>
        <taxon>Bacillati</taxon>
        <taxon>Actinomycetota</taxon>
        <taxon>Actinomycetes</taxon>
        <taxon>Kitasatosporales</taxon>
        <taxon>Streptomycetaceae</taxon>
        <taxon>Kitasatospora</taxon>
    </lineage>
</organism>
<keyword evidence="3" id="KW-0597">Phosphoprotein</keyword>
<evidence type="ECO:0000256" key="5">
    <source>
        <dbReference type="ARBA" id="ARBA00022741"/>
    </source>
</evidence>
<evidence type="ECO:0000256" key="7">
    <source>
        <dbReference type="ARBA" id="ARBA00022840"/>
    </source>
</evidence>
<feature type="domain" description="Histidine kinase/HSP90-like ATPase" evidence="11">
    <location>
        <begin position="411"/>
        <end position="491"/>
    </location>
</feature>
<accession>A0A561UI68</accession>
<evidence type="ECO:0000256" key="2">
    <source>
        <dbReference type="ARBA" id="ARBA00012438"/>
    </source>
</evidence>
<dbReference type="Gene3D" id="3.30.565.10">
    <property type="entry name" value="Histidine kinase-like ATPase, C-terminal domain"/>
    <property type="match status" value="1"/>
</dbReference>
<dbReference type="Pfam" id="PF07730">
    <property type="entry name" value="HisKA_3"/>
    <property type="match status" value="1"/>
</dbReference>
<dbReference type="Pfam" id="PF13796">
    <property type="entry name" value="Sensor"/>
    <property type="match status" value="1"/>
</dbReference>
<evidence type="ECO:0000256" key="4">
    <source>
        <dbReference type="ARBA" id="ARBA00022679"/>
    </source>
</evidence>
<proteinExistence type="predicted"/>
<dbReference type="RefSeq" id="WP_246213526.1">
    <property type="nucleotide sequence ID" value="NZ_BAAAMZ010000011.1"/>
</dbReference>
<keyword evidence="10" id="KW-0812">Transmembrane</keyword>
<dbReference type="InterPro" id="IPR025828">
    <property type="entry name" value="Put_sensor_dom"/>
</dbReference>
<dbReference type="Proteomes" id="UP000317940">
    <property type="component" value="Unassembled WGS sequence"/>
</dbReference>
<feature type="transmembrane region" description="Helical" evidence="10">
    <location>
        <begin position="95"/>
        <end position="113"/>
    </location>
</feature>
<comment type="caution">
    <text evidence="14">The sequence shown here is derived from an EMBL/GenBank/DDBJ whole genome shotgun (WGS) entry which is preliminary data.</text>
</comment>
<evidence type="ECO:0000256" key="10">
    <source>
        <dbReference type="SAM" id="Phobius"/>
    </source>
</evidence>
<evidence type="ECO:0000259" key="12">
    <source>
        <dbReference type="Pfam" id="PF07730"/>
    </source>
</evidence>
<keyword evidence="10" id="KW-1133">Transmembrane helix</keyword>
<evidence type="ECO:0000313" key="14">
    <source>
        <dbReference type="EMBL" id="TWF99047.1"/>
    </source>
</evidence>
<dbReference type="Pfam" id="PF02518">
    <property type="entry name" value="HATPase_c"/>
    <property type="match status" value="1"/>
</dbReference>
<keyword evidence="7" id="KW-0067">ATP-binding</keyword>
<feature type="region of interest" description="Disordered" evidence="9">
    <location>
        <begin position="1"/>
        <end position="21"/>
    </location>
</feature>
<keyword evidence="15" id="KW-1185">Reference proteome</keyword>
<dbReference type="GO" id="GO:0016020">
    <property type="term" value="C:membrane"/>
    <property type="evidence" value="ECO:0007669"/>
    <property type="project" value="InterPro"/>
</dbReference>
<evidence type="ECO:0000259" key="13">
    <source>
        <dbReference type="Pfam" id="PF13796"/>
    </source>
</evidence>
<comment type="catalytic activity">
    <reaction evidence="1">
        <text>ATP + protein L-histidine = ADP + protein N-phospho-L-histidine.</text>
        <dbReference type="EC" id="2.7.13.3"/>
    </reaction>
</comment>
<evidence type="ECO:0000256" key="3">
    <source>
        <dbReference type="ARBA" id="ARBA00022553"/>
    </source>
</evidence>
<dbReference type="SUPFAM" id="SSF55874">
    <property type="entry name" value="ATPase domain of HSP90 chaperone/DNA topoisomerase II/histidine kinase"/>
    <property type="match status" value="1"/>
</dbReference>
<keyword evidence="6 14" id="KW-0418">Kinase</keyword>
<keyword evidence="4" id="KW-0808">Transferase</keyword>
<dbReference type="PANTHER" id="PTHR24421:SF10">
    <property type="entry name" value="NITRATE_NITRITE SENSOR PROTEIN NARQ"/>
    <property type="match status" value="1"/>
</dbReference>
<protein>
    <recommendedName>
        <fullName evidence="2">histidine kinase</fullName>
        <ecNumber evidence="2">2.7.13.3</ecNumber>
    </recommendedName>
</protein>
<dbReference type="GO" id="GO:0005524">
    <property type="term" value="F:ATP binding"/>
    <property type="evidence" value="ECO:0007669"/>
    <property type="project" value="UniProtKB-KW"/>
</dbReference>
<dbReference type="GO" id="GO:0000155">
    <property type="term" value="F:phosphorelay sensor kinase activity"/>
    <property type="evidence" value="ECO:0007669"/>
    <property type="project" value="InterPro"/>
</dbReference>
<feature type="domain" description="Signal transduction histidine kinase subgroup 3 dimerisation and phosphoacceptor" evidence="12">
    <location>
        <begin position="306"/>
        <end position="371"/>
    </location>
</feature>
<name>A0A561UI68_9ACTN</name>
<feature type="transmembrane region" description="Helical" evidence="10">
    <location>
        <begin position="209"/>
        <end position="230"/>
    </location>
</feature>
<evidence type="ECO:0000256" key="8">
    <source>
        <dbReference type="ARBA" id="ARBA00023012"/>
    </source>
</evidence>
<evidence type="ECO:0000256" key="1">
    <source>
        <dbReference type="ARBA" id="ARBA00000085"/>
    </source>
</evidence>
<feature type="transmembrane region" description="Helical" evidence="10">
    <location>
        <begin position="33"/>
        <end position="58"/>
    </location>
</feature>
<dbReference type="InterPro" id="IPR050482">
    <property type="entry name" value="Sensor_HK_TwoCompSys"/>
</dbReference>
<feature type="domain" description="Putative sensor" evidence="13">
    <location>
        <begin position="126"/>
        <end position="271"/>
    </location>
</feature>
<dbReference type="AlphaFoldDB" id="A0A561UI68"/>
<keyword evidence="10" id="KW-0472">Membrane</keyword>
<dbReference type="Gene3D" id="1.20.5.1930">
    <property type="match status" value="1"/>
</dbReference>
<evidence type="ECO:0000256" key="9">
    <source>
        <dbReference type="SAM" id="MobiDB-lite"/>
    </source>
</evidence>
<evidence type="ECO:0000313" key="15">
    <source>
        <dbReference type="Proteomes" id="UP000317940"/>
    </source>
</evidence>
<dbReference type="InterPro" id="IPR036890">
    <property type="entry name" value="HATPase_C_sf"/>
</dbReference>
<evidence type="ECO:0000259" key="11">
    <source>
        <dbReference type="Pfam" id="PF02518"/>
    </source>
</evidence>
<dbReference type="EC" id="2.7.13.3" evidence="2"/>
<evidence type="ECO:0000256" key="6">
    <source>
        <dbReference type="ARBA" id="ARBA00022777"/>
    </source>
</evidence>
<dbReference type="GO" id="GO:0046983">
    <property type="term" value="F:protein dimerization activity"/>
    <property type="evidence" value="ECO:0007669"/>
    <property type="project" value="InterPro"/>
</dbReference>
<dbReference type="EMBL" id="VIWT01000001">
    <property type="protein sequence ID" value="TWF99047.1"/>
    <property type="molecule type" value="Genomic_DNA"/>
</dbReference>